<keyword evidence="1" id="KW-1133">Transmembrane helix</keyword>
<protein>
    <submittedName>
        <fullName evidence="2">Uncharacterized protein</fullName>
    </submittedName>
</protein>
<feature type="transmembrane region" description="Helical" evidence="1">
    <location>
        <begin position="20"/>
        <end position="37"/>
    </location>
</feature>
<evidence type="ECO:0000313" key="3">
    <source>
        <dbReference type="Proteomes" id="UP000019277"/>
    </source>
</evidence>
<dbReference type="eggNOG" id="ENOG5031WH9">
    <property type="taxonomic scope" value="Bacteria"/>
</dbReference>
<dbReference type="EMBL" id="AYXG01000216">
    <property type="protein sequence ID" value="EWC59137.1"/>
    <property type="molecule type" value="Genomic_DNA"/>
</dbReference>
<organism evidence="2 3">
    <name type="scientific">Actinokineospora spheciospongiae</name>
    <dbReference type="NCBI Taxonomy" id="909613"/>
    <lineage>
        <taxon>Bacteria</taxon>
        <taxon>Bacillati</taxon>
        <taxon>Actinomycetota</taxon>
        <taxon>Actinomycetes</taxon>
        <taxon>Pseudonocardiales</taxon>
        <taxon>Pseudonocardiaceae</taxon>
        <taxon>Actinokineospora</taxon>
    </lineage>
</organism>
<proteinExistence type="predicted"/>
<evidence type="ECO:0000313" key="2">
    <source>
        <dbReference type="EMBL" id="EWC59137.1"/>
    </source>
</evidence>
<dbReference type="Proteomes" id="UP000019277">
    <property type="component" value="Unassembled WGS sequence"/>
</dbReference>
<keyword evidence="1" id="KW-0812">Transmembrane</keyword>
<sequence length="50" mass="5568">MYRAEELPVILMHQGGWDEIAVFLGPVLIIALLVVVARRQAPPPEEEDGE</sequence>
<accession>W7IR98</accession>
<gene>
    <name evidence="2" type="ORF">UO65_5564</name>
</gene>
<evidence type="ECO:0000256" key="1">
    <source>
        <dbReference type="SAM" id="Phobius"/>
    </source>
</evidence>
<name>W7IR98_9PSEU</name>
<dbReference type="AlphaFoldDB" id="W7IR98"/>
<reference evidence="2 3" key="1">
    <citation type="journal article" date="2014" name="Genome Announc.">
        <title>Draft Genome Sequence of the Antitrypanosomally Active Sponge-Associated Bacterium Actinokineospora sp. Strain EG49.</title>
        <authorList>
            <person name="Harjes J."/>
            <person name="Ryu T."/>
            <person name="Abdelmohsen U.R."/>
            <person name="Moitinho-Silva L."/>
            <person name="Horn H."/>
            <person name="Ravasi T."/>
            <person name="Hentschel U."/>
        </authorList>
    </citation>
    <scope>NUCLEOTIDE SEQUENCE [LARGE SCALE GENOMIC DNA]</scope>
    <source>
        <strain evidence="2 3">EG49</strain>
    </source>
</reference>
<keyword evidence="3" id="KW-1185">Reference proteome</keyword>
<keyword evidence="1" id="KW-0472">Membrane</keyword>
<comment type="caution">
    <text evidence="2">The sequence shown here is derived from an EMBL/GenBank/DDBJ whole genome shotgun (WGS) entry which is preliminary data.</text>
</comment>